<evidence type="ECO:0000256" key="5">
    <source>
        <dbReference type="PIRSR" id="PIRSR602403-1"/>
    </source>
</evidence>
<dbReference type="PRINTS" id="PR00465">
    <property type="entry name" value="EP450IV"/>
</dbReference>
<dbReference type="PRINTS" id="PR00385">
    <property type="entry name" value="P450"/>
</dbReference>
<dbReference type="InterPro" id="IPR036396">
    <property type="entry name" value="Cyt_P450_sf"/>
</dbReference>
<comment type="similarity">
    <text evidence="2">Belongs to the cytochrome P450 family.</text>
</comment>
<proteinExistence type="inferred from homology"/>
<keyword evidence="3 5" id="KW-0479">Metal-binding</keyword>
<reference evidence="7 8" key="1">
    <citation type="journal article" date="2018" name="Nat. Ecol. Evol.">
        <title>Pezizomycetes genomes reveal the molecular basis of ectomycorrhizal truffle lifestyle.</title>
        <authorList>
            <person name="Murat C."/>
            <person name="Payen T."/>
            <person name="Noel B."/>
            <person name="Kuo A."/>
            <person name="Morin E."/>
            <person name="Chen J."/>
            <person name="Kohler A."/>
            <person name="Krizsan K."/>
            <person name="Balestrini R."/>
            <person name="Da Silva C."/>
            <person name="Montanini B."/>
            <person name="Hainaut M."/>
            <person name="Levati E."/>
            <person name="Barry K.W."/>
            <person name="Belfiori B."/>
            <person name="Cichocki N."/>
            <person name="Clum A."/>
            <person name="Dockter R.B."/>
            <person name="Fauchery L."/>
            <person name="Guy J."/>
            <person name="Iotti M."/>
            <person name="Le Tacon F."/>
            <person name="Lindquist E.A."/>
            <person name="Lipzen A."/>
            <person name="Malagnac F."/>
            <person name="Mello A."/>
            <person name="Molinier V."/>
            <person name="Miyauchi S."/>
            <person name="Poulain J."/>
            <person name="Riccioni C."/>
            <person name="Rubini A."/>
            <person name="Sitrit Y."/>
            <person name="Splivallo R."/>
            <person name="Traeger S."/>
            <person name="Wang M."/>
            <person name="Zifcakova L."/>
            <person name="Wipf D."/>
            <person name="Zambonelli A."/>
            <person name="Paolocci F."/>
            <person name="Nowrousian M."/>
            <person name="Ottonello S."/>
            <person name="Baldrian P."/>
            <person name="Spatafora J.W."/>
            <person name="Henrissat B."/>
            <person name="Nagy L.G."/>
            <person name="Aury J.M."/>
            <person name="Wincker P."/>
            <person name="Grigoriev I.V."/>
            <person name="Bonfante P."/>
            <person name="Martin F.M."/>
        </authorList>
    </citation>
    <scope>NUCLEOTIDE SEQUENCE [LARGE SCALE GENOMIC DNA]</scope>
    <source>
        <strain evidence="7 8">RN42</strain>
    </source>
</reference>
<dbReference type="GO" id="GO:0020037">
    <property type="term" value="F:heme binding"/>
    <property type="evidence" value="ECO:0007669"/>
    <property type="project" value="InterPro"/>
</dbReference>
<keyword evidence="6" id="KW-0812">Transmembrane</keyword>
<dbReference type="GO" id="GO:0016705">
    <property type="term" value="F:oxidoreductase activity, acting on paired donors, with incorporation or reduction of molecular oxygen"/>
    <property type="evidence" value="ECO:0007669"/>
    <property type="project" value="InterPro"/>
</dbReference>
<dbReference type="PANTHER" id="PTHR24305:SF166">
    <property type="entry name" value="CYTOCHROME P450 12A4, MITOCHONDRIAL-RELATED"/>
    <property type="match status" value="1"/>
</dbReference>
<feature type="transmembrane region" description="Helical" evidence="6">
    <location>
        <begin position="51"/>
        <end position="74"/>
    </location>
</feature>
<evidence type="ECO:0000313" key="8">
    <source>
        <dbReference type="Proteomes" id="UP000275078"/>
    </source>
</evidence>
<accession>A0A3N4I494</accession>
<dbReference type="Proteomes" id="UP000275078">
    <property type="component" value="Unassembled WGS sequence"/>
</dbReference>
<feature type="binding site" description="axial binding residue" evidence="5">
    <location>
        <position position="506"/>
    </location>
    <ligand>
        <name>heme</name>
        <dbReference type="ChEBI" id="CHEBI:30413"/>
    </ligand>
    <ligandPart>
        <name>Fe</name>
        <dbReference type="ChEBI" id="CHEBI:18248"/>
    </ligandPart>
</feature>
<evidence type="ECO:0000256" key="6">
    <source>
        <dbReference type="SAM" id="Phobius"/>
    </source>
</evidence>
<dbReference type="OrthoDB" id="1470350at2759"/>
<evidence type="ECO:0000256" key="2">
    <source>
        <dbReference type="ARBA" id="ARBA00010617"/>
    </source>
</evidence>
<dbReference type="PANTHER" id="PTHR24305">
    <property type="entry name" value="CYTOCHROME P450"/>
    <property type="match status" value="1"/>
</dbReference>
<dbReference type="InterPro" id="IPR002403">
    <property type="entry name" value="Cyt_P450_E_grp-IV"/>
</dbReference>
<evidence type="ECO:0000256" key="1">
    <source>
        <dbReference type="ARBA" id="ARBA00001971"/>
    </source>
</evidence>
<dbReference type="GO" id="GO:0004497">
    <property type="term" value="F:monooxygenase activity"/>
    <property type="evidence" value="ECO:0007669"/>
    <property type="project" value="InterPro"/>
</dbReference>
<dbReference type="STRING" id="1160509.A0A3N4I494"/>
<evidence type="ECO:0000256" key="4">
    <source>
        <dbReference type="ARBA" id="ARBA00023004"/>
    </source>
</evidence>
<dbReference type="Gene3D" id="1.10.630.10">
    <property type="entry name" value="Cytochrome P450"/>
    <property type="match status" value="1"/>
</dbReference>
<dbReference type="GO" id="GO:0005506">
    <property type="term" value="F:iron ion binding"/>
    <property type="evidence" value="ECO:0007669"/>
    <property type="project" value="InterPro"/>
</dbReference>
<keyword evidence="5" id="KW-0349">Heme</keyword>
<dbReference type="Pfam" id="PF00067">
    <property type="entry name" value="p450"/>
    <property type="match status" value="1"/>
</dbReference>
<keyword evidence="8" id="KW-1185">Reference proteome</keyword>
<dbReference type="SUPFAM" id="SSF48264">
    <property type="entry name" value="Cytochrome P450"/>
    <property type="match status" value="1"/>
</dbReference>
<name>A0A3N4I494_ASCIM</name>
<dbReference type="AlphaFoldDB" id="A0A3N4I494"/>
<dbReference type="InterPro" id="IPR001128">
    <property type="entry name" value="Cyt_P450"/>
</dbReference>
<keyword evidence="4 5" id="KW-0408">Iron</keyword>
<organism evidence="7 8">
    <name type="scientific">Ascobolus immersus RN42</name>
    <dbReference type="NCBI Taxonomy" id="1160509"/>
    <lineage>
        <taxon>Eukaryota</taxon>
        <taxon>Fungi</taxon>
        <taxon>Dikarya</taxon>
        <taxon>Ascomycota</taxon>
        <taxon>Pezizomycotina</taxon>
        <taxon>Pezizomycetes</taxon>
        <taxon>Pezizales</taxon>
        <taxon>Ascobolaceae</taxon>
        <taxon>Ascobolus</taxon>
    </lineage>
</organism>
<dbReference type="InterPro" id="IPR050121">
    <property type="entry name" value="Cytochrome_P450_monoxygenase"/>
</dbReference>
<gene>
    <name evidence="7" type="ORF">BJ508DRAFT_415120</name>
</gene>
<keyword evidence="6" id="KW-0472">Membrane</keyword>
<dbReference type="EMBL" id="ML119684">
    <property type="protein sequence ID" value="RPA80849.1"/>
    <property type="molecule type" value="Genomic_DNA"/>
</dbReference>
<comment type="cofactor">
    <cofactor evidence="1 5">
        <name>heme</name>
        <dbReference type="ChEBI" id="CHEBI:30413"/>
    </cofactor>
</comment>
<protein>
    <submittedName>
        <fullName evidence="7">Cytochrome P450</fullName>
    </submittedName>
</protein>
<evidence type="ECO:0000256" key="3">
    <source>
        <dbReference type="ARBA" id="ARBA00022723"/>
    </source>
</evidence>
<evidence type="ECO:0000313" key="7">
    <source>
        <dbReference type="EMBL" id="RPA80849.1"/>
    </source>
</evidence>
<keyword evidence="6" id="KW-1133">Transmembrane helix</keyword>
<sequence length="568" mass="64718">MEQLNAYRSQAEAFLQTTALPTLHNLKIALQQSLDSKLAGTPLSGFKLDQITPLLAVQALVGLFVVRFVVIVIYRLYFHPLRQFPGPFLARTTNLYSLYYDWWLRGQYTDHVRTVLHPKYGPVVRTRPHVLRFAEPEAFNKINRTTYTLIRDPDQYGGLNMEGTSFGADPKIHKSCRTKTAALFSKSRLMQAEPLVHDKSELFLEKVKMRIKRDGKETLLNIHTSMVALICDIVQQFLQGEVDNFRLLENDDAPSFHTPIEDVLMYAVRYGHFDRHFAKLTVFLQNHLPNSLLVWFTPYRKHFHFMHSKVYSSVLHYKSLIESGTLTKANSKKLIGHLELVPSFKDNLFVYAFEAQVFLQAGTNTTAYTMGYLLYQLAANPSLQLEARAEIARLKKQTGGKLDYTTLQTSELLTALIKEALRMANPVPMALPRLATVPVEISGVIVPAGTTCEMSPAQLFHNPAIYGAHCDQFDHTRWLASAGHDAETLARRTKYLQPFGAGTYVCLGMWMAWMELYVCTARILDSGLWWELTEELEKERQNGGWRGVDEMSMHKDGLAPVLRVSVRE</sequence>